<dbReference type="InterPro" id="IPR003018">
    <property type="entry name" value="GAF"/>
</dbReference>
<dbReference type="AlphaFoldDB" id="A0A4D7JI04"/>
<organism evidence="17 18">
    <name type="scientific">Mangrovivirga cuniculi</name>
    <dbReference type="NCBI Taxonomy" id="2715131"/>
    <lineage>
        <taxon>Bacteria</taxon>
        <taxon>Pseudomonadati</taxon>
        <taxon>Bacteroidota</taxon>
        <taxon>Cytophagia</taxon>
        <taxon>Cytophagales</taxon>
        <taxon>Mangrovivirgaceae</taxon>
        <taxon>Mangrovivirga</taxon>
    </lineage>
</organism>
<dbReference type="SUPFAM" id="SSF55781">
    <property type="entry name" value="GAF domain-like"/>
    <property type="match status" value="1"/>
</dbReference>
<dbReference type="GO" id="GO:0000160">
    <property type="term" value="P:phosphorelay signal transduction system"/>
    <property type="evidence" value="ECO:0007669"/>
    <property type="project" value="UniProtKB-KW"/>
</dbReference>
<dbReference type="PROSITE" id="PS50885">
    <property type="entry name" value="HAMP"/>
    <property type="match status" value="1"/>
</dbReference>
<keyword evidence="10" id="KW-0067">ATP-binding</keyword>
<name>A0A4D7JI04_9BACT</name>
<evidence type="ECO:0000256" key="4">
    <source>
        <dbReference type="ARBA" id="ARBA00022475"/>
    </source>
</evidence>
<evidence type="ECO:0000256" key="6">
    <source>
        <dbReference type="ARBA" id="ARBA00022679"/>
    </source>
</evidence>
<feature type="region of interest" description="Disordered" evidence="14">
    <location>
        <begin position="611"/>
        <end position="652"/>
    </location>
</feature>
<dbReference type="KEGG" id="fpf:DCC35_11140"/>
<dbReference type="Pfam" id="PF02743">
    <property type="entry name" value="dCache_1"/>
    <property type="match status" value="1"/>
</dbReference>
<protein>
    <recommendedName>
        <fullName evidence="3">histidine kinase</fullName>
        <ecNumber evidence="3">2.7.13.3</ecNumber>
    </recommendedName>
</protein>
<keyword evidence="18" id="KW-1185">Reference proteome</keyword>
<evidence type="ECO:0000256" key="11">
    <source>
        <dbReference type="ARBA" id="ARBA00022989"/>
    </source>
</evidence>
<dbReference type="Proteomes" id="UP000298616">
    <property type="component" value="Chromosome"/>
</dbReference>
<feature type="compositionally biased region" description="Basic and acidic residues" evidence="14">
    <location>
        <begin position="611"/>
        <end position="622"/>
    </location>
</feature>
<dbReference type="EMBL" id="CP028923">
    <property type="protein sequence ID" value="QCK15261.1"/>
    <property type="molecule type" value="Genomic_DNA"/>
</dbReference>
<dbReference type="CDD" id="cd12913">
    <property type="entry name" value="PDC1_MCP_like"/>
    <property type="match status" value="1"/>
</dbReference>
<evidence type="ECO:0000256" key="13">
    <source>
        <dbReference type="ARBA" id="ARBA00023136"/>
    </source>
</evidence>
<evidence type="ECO:0000256" key="10">
    <source>
        <dbReference type="ARBA" id="ARBA00022840"/>
    </source>
</evidence>
<dbReference type="Pfam" id="PF13185">
    <property type="entry name" value="GAF_2"/>
    <property type="match status" value="1"/>
</dbReference>
<sequence>MRMTIKRKLLFIILGIFLLAFVGSITYIIATLRTETVKEAKNLARSYTNQNANEIQAIFNQDLGATRAAAKTLEKFSAQDLSYLPEVRDNSLLAVVGSDPRYYSAWVSFELSHYDTAYYKDFGRARRTAYQVGGWKTDTLNLDGDDEDGLYYQLKVSGKDEITNPYFDADEGLLLTSVCVPLKNSSNRFIGLAGIDVILSDLQFVAELKPYDDAKTILFSNDGTIVAHENIEMVGQNVDTLFGEWFKKGKILDQIGNESNKSYEKHLSSFDEDVLINFQKINFGNSDSPWFMATLIPRSVIIKEINVATRNGIIIALLGFIILAVVLYYLSDRISSSLKKASDTLDDLSKGKVSENDKLQIKTNDELNEMSNSINTLIDNLGEKSEYARAIGEGNLDYELNNLDENDVLGKALVEMKFNLRKSREEEEKRNWVTKGQAHFSDMLRIKSGTDLKEFFARLLKDFVDYVEVNQAGIFLLNDDDPDNLFLELVSAYAFDRRKYLNKNIQIGEGLVGQSYLEKKPIYLTDVPDEYVNIKSGLGDATPRCVYIMPLVENEMVLGVLEIASFKVLPDHHLELIEKLGESLAATIGALKMNERTKQLLEQTKEQAEMMRSQEEEMRQNMEELQATQEEMGRRQKESDKQNEELKLKLAEKEKELASLKSKIND</sequence>
<evidence type="ECO:0000256" key="7">
    <source>
        <dbReference type="ARBA" id="ARBA00022692"/>
    </source>
</evidence>
<evidence type="ECO:0000256" key="8">
    <source>
        <dbReference type="ARBA" id="ARBA00022741"/>
    </source>
</evidence>
<dbReference type="InterPro" id="IPR003660">
    <property type="entry name" value="HAMP_dom"/>
</dbReference>
<dbReference type="GO" id="GO:0005524">
    <property type="term" value="F:ATP binding"/>
    <property type="evidence" value="ECO:0007669"/>
    <property type="project" value="UniProtKB-KW"/>
</dbReference>
<dbReference type="EC" id="2.7.13.3" evidence="3"/>
<keyword evidence="9" id="KW-0418">Kinase</keyword>
<dbReference type="PANTHER" id="PTHR45528">
    <property type="entry name" value="SENSOR HISTIDINE KINASE CPXA"/>
    <property type="match status" value="1"/>
</dbReference>
<evidence type="ECO:0000313" key="17">
    <source>
        <dbReference type="EMBL" id="QCK15261.1"/>
    </source>
</evidence>
<evidence type="ECO:0000256" key="5">
    <source>
        <dbReference type="ARBA" id="ARBA00022553"/>
    </source>
</evidence>
<keyword evidence="4" id="KW-1003">Cell membrane</keyword>
<dbReference type="Gene3D" id="3.30.450.40">
    <property type="match status" value="1"/>
</dbReference>
<keyword evidence="8" id="KW-0547">Nucleotide-binding</keyword>
<comment type="subcellular location">
    <subcellularLocation>
        <location evidence="2">Cell membrane</location>
        <topology evidence="2">Multi-pass membrane protein</topology>
    </subcellularLocation>
</comment>
<evidence type="ECO:0000313" key="18">
    <source>
        <dbReference type="Proteomes" id="UP000298616"/>
    </source>
</evidence>
<dbReference type="Pfam" id="PF00672">
    <property type="entry name" value="HAMP"/>
    <property type="match status" value="1"/>
</dbReference>
<evidence type="ECO:0000256" key="1">
    <source>
        <dbReference type="ARBA" id="ARBA00000085"/>
    </source>
</evidence>
<feature type="domain" description="HAMP" evidence="16">
    <location>
        <begin position="332"/>
        <end position="386"/>
    </location>
</feature>
<proteinExistence type="predicted"/>
<dbReference type="InterPro" id="IPR050398">
    <property type="entry name" value="HssS/ArlS-like"/>
</dbReference>
<keyword evidence="12" id="KW-0902">Two-component regulatory system</keyword>
<dbReference type="InterPro" id="IPR029016">
    <property type="entry name" value="GAF-like_dom_sf"/>
</dbReference>
<dbReference type="GO" id="GO:0004673">
    <property type="term" value="F:protein histidine kinase activity"/>
    <property type="evidence" value="ECO:0007669"/>
    <property type="project" value="UniProtKB-EC"/>
</dbReference>
<keyword evidence="6" id="KW-0808">Transferase</keyword>
<evidence type="ECO:0000256" key="3">
    <source>
        <dbReference type="ARBA" id="ARBA00012438"/>
    </source>
</evidence>
<feature type="compositionally biased region" description="Basic and acidic residues" evidence="14">
    <location>
        <begin position="631"/>
        <end position="652"/>
    </location>
</feature>
<evidence type="ECO:0000256" key="2">
    <source>
        <dbReference type="ARBA" id="ARBA00004651"/>
    </source>
</evidence>
<evidence type="ECO:0000256" key="14">
    <source>
        <dbReference type="SAM" id="MobiDB-lite"/>
    </source>
</evidence>
<evidence type="ECO:0000259" key="16">
    <source>
        <dbReference type="PROSITE" id="PS50885"/>
    </source>
</evidence>
<dbReference type="Gene3D" id="6.10.340.10">
    <property type="match status" value="1"/>
</dbReference>
<keyword evidence="13 15" id="KW-0472">Membrane</keyword>
<dbReference type="PANTHER" id="PTHR45528:SF1">
    <property type="entry name" value="SENSOR HISTIDINE KINASE CPXA"/>
    <property type="match status" value="1"/>
</dbReference>
<dbReference type="Gene3D" id="3.30.450.20">
    <property type="entry name" value="PAS domain"/>
    <property type="match status" value="2"/>
</dbReference>
<accession>A0A4D7JI04</accession>
<reference evidence="17 18" key="1">
    <citation type="submission" date="2018-04" db="EMBL/GenBank/DDBJ databases">
        <title>Complete genome uncultured novel isolate.</title>
        <authorList>
            <person name="Merlino G."/>
        </authorList>
    </citation>
    <scope>NUCLEOTIDE SEQUENCE [LARGE SCALE GENOMIC DNA]</scope>
    <source>
        <strain evidence="18">R1DC9</strain>
    </source>
</reference>
<evidence type="ECO:0000256" key="9">
    <source>
        <dbReference type="ARBA" id="ARBA00022777"/>
    </source>
</evidence>
<dbReference type="RefSeq" id="WP_137090847.1">
    <property type="nucleotide sequence ID" value="NZ_CP028923.1"/>
</dbReference>
<gene>
    <name evidence="17" type="ORF">DCC35_11140</name>
</gene>
<keyword evidence="5" id="KW-0597">Phosphoprotein</keyword>
<keyword evidence="7 15" id="KW-0812">Transmembrane</keyword>
<dbReference type="OrthoDB" id="1109395at2"/>
<keyword evidence="11 15" id="KW-1133">Transmembrane helix</keyword>
<dbReference type="InterPro" id="IPR033479">
    <property type="entry name" value="dCache_1"/>
</dbReference>
<evidence type="ECO:0000256" key="12">
    <source>
        <dbReference type="ARBA" id="ARBA00023012"/>
    </source>
</evidence>
<feature type="transmembrane region" description="Helical" evidence="15">
    <location>
        <begin position="312"/>
        <end position="330"/>
    </location>
</feature>
<dbReference type="GO" id="GO:0005886">
    <property type="term" value="C:plasma membrane"/>
    <property type="evidence" value="ECO:0007669"/>
    <property type="project" value="UniProtKB-SubCell"/>
</dbReference>
<evidence type="ECO:0000256" key="15">
    <source>
        <dbReference type="SAM" id="Phobius"/>
    </source>
</evidence>
<comment type="catalytic activity">
    <reaction evidence="1">
        <text>ATP + protein L-histidine = ADP + protein N-phospho-L-histidine.</text>
        <dbReference type="EC" id="2.7.13.3"/>
    </reaction>
</comment>